<protein>
    <submittedName>
        <fullName evidence="1">Uncharacterized protein</fullName>
    </submittedName>
</protein>
<proteinExistence type="predicted"/>
<reference evidence="1" key="1">
    <citation type="submission" date="2021-01" db="EMBL/GenBank/DDBJ databases">
        <authorList>
            <person name="Lovell J.T."/>
            <person name="Bentley N."/>
            <person name="Bhattarai G."/>
            <person name="Jenkins J.W."/>
            <person name="Sreedasyam A."/>
            <person name="Alarcon Y."/>
            <person name="Bock C."/>
            <person name="Boston L."/>
            <person name="Carlson J."/>
            <person name="Cervantes K."/>
            <person name="Clermont K."/>
            <person name="Krom N."/>
            <person name="Kubenka K."/>
            <person name="Mamidi S."/>
            <person name="Mattison C."/>
            <person name="Monteros M."/>
            <person name="Pisani C."/>
            <person name="Plott C."/>
            <person name="Rajasekar S."/>
            <person name="Rhein H.S."/>
            <person name="Rohla C."/>
            <person name="Song M."/>
            <person name="Hilaire R.S."/>
            <person name="Shu S."/>
            <person name="Wells L."/>
            <person name="Wang X."/>
            <person name="Webber J."/>
            <person name="Heerema R.J."/>
            <person name="Klein P."/>
            <person name="Conner P."/>
            <person name="Grauke L."/>
            <person name="Grimwood J."/>
            <person name="Schmutz J."/>
            <person name="Randall J.J."/>
        </authorList>
    </citation>
    <scope>NUCLEOTIDE SEQUENCE</scope>
    <source>
        <tissue evidence="1">Leaf</tissue>
    </source>
</reference>
<sequence>MEAVRLAVWSSRLTVLFFPHNVRIFCCRWSPSHAIFSPPQPNSATSCFFPRSRSCRSSPWTCVVPSQRSTSLRVDSLLADFLSPLQAMRHH</sequence>
<evidence type="ECO:0000313" key="1">
    <source>
        <dbReference type="EMBL" id="KAG6676632.1"/>
    </source>
</evidence>
<dbReference type="AlphaFoldDB" id="A0A922D2V6"/>
<name>A0A922D2V6_CARIL</name>
<organism evidence="1 2">
    <name type="scientific">Carya illinoinensis</name>
    <name type="common">Pecan</name>
    <dbReference type="NCBI Taxonomy" id="32201"/>
    <lineage>
        <taxon>Eukaryota</taxon>
        <taxon>Viridiplantae</taxon>
        <taxon>Streptophyta</taxon>
        <taxon>Embryophyta</taxon>
        <taxon>Tracheophyta</taxon>
        <taxon>Spermatophyta</taxon>
        <taxon>Magnoliopsida</taxon>
        <taxon>eudicotyledons</taxon>
        <taxon>Gunneridae</taxon>
        <taxon>Pentapetalae</taxon>
        <taxon>rosids</taxon>
        <taxon>fabids</taxon>
        <taxon>Fagales</taxon>
        <taxon>Juglandaceae</taxon>
        <taxon>Carya</taxon>
    </lineage>
</organism>
<dbReference type="Proteomes" id="UP000811246">
    <property type="component" value="Chromosome 15"/>
</dbReference>
<comment type="caution">
    <text evidence="1">The sequence shown here is derived from an EMBL/GenBank/DDBJ whole genome shotgun (WGS) entry which is preliminary data.</text>
</comment>
<accession>A0A922D2V6</accession>
<evidence type="ECO:0000313" key="2">
    <source>
        <dbReference type="Proteomes" id="UP000811246"/>
    </source>
</evidence>
<dbReference type="EMBL" id="CM031839">
    <property type="protein sequence ID" value="KAG6676632.1"/>
    <property type="molecule type" value="Genomic_DNA"/>
</dbReference>
<gene>
    <name evidence="1" type="ORF">I3842_15G161800</name>
</gene>